<dbReference type="Proteomes" id="UP001432322">
    <property type="component" value="Unassembled WGS sequence"/>
</dbReference>
<dbReference type="AlphaFoldDB" id="A0AAV5WKJ8"/>
<feature type="non-terminal residue" evidence="1">
    <location>
        <position position="117"/>
    </location>
</feature>
<gene>
    <name evidence="1" type="ORF">PFISCL1PPCAC_23896</name>
</gene>
<accession>A0AAV5WKJ8</accession>
<reference evidence="1" key="1">
    <citation type="submission" date="2023-10" db="EMBL/GenBank/DDBJ databases">
        <title>Genome assembly of Pristionchus species.</title>
        <authorList>
            <person name="Yoshida K."/>
            <person name="Sommer R.J."/>
        </authorList>
    </citation>
    <scope>NUCLEOTIDE SEQUENCE</scope>
    <source>
        <strain evidence="1">RS5133</strain>
    </source>
</reference>
<keyword evidence="2" id="KW-1185">Reference proteome</keyword>
<feature type="non-terminal residue" evidence="1">
    <location>
        <position position="1"/>
    </location>
</feature>
<organism evidence="1 2">
    <name type="scientific">Pristionchus fissidentatus</name>
    <dbReference type="NCBI Taxonomy" id="1538716"/>
    <lineage>
        <taxon>Eukaryota</taxon>
        <taxon>Metazoa</taxon>
        <taxon>Ecdysozoa</taxon>
        <taxon>Nematoda</taxon>
        <taxon>Chromadorea</taxon>
        <taxon>Rhabditida</taxon>
        <taxon>Rhabditina</taxon>
        <taxon>Diplogasteromorpha</taxon>
        <taxon>Diplogasteroidea</taxon>
        <taxon>Neodiplogasteridae</taxon>
        <taxon>Pristionchus</taxon>
    </lineage>
</organism>
<evidence type="ECO:0000313" key="2">
    <source>
        <dbReference type="Proteomes" id="UP001432322"/>
    </source>
</evidence>
<comment type="caution">
    <text evidence="1">The sequence shown here is derived from an EMBL/GenBank/DDBJ whole genome shotgun (WGS) entry which is preliminary data.</text>
</comment>
<sequence>LLLPPPLLYIQILVVHSNQNRRQLVDRTLRNSNMVVRHAVNEERFRVLAPKFARRADELLNILEMIVQFSHQIRRLSINEIPLSHKEILFVFSIALLLDCYSHFLIDFSHEFVRWSF</sequence>
<evidence type="ECO:0000313" key="1">
    <source>
        <dbReference type="EMBL" id="GMT32599.1"/>
    </source>
</evidence>
<name>A0AAV5WKJ8_9BILA</name>
<dbReference type="EMBL" id="BTSY01000006">
    <property type="protein sequence ID" value="GMT32599.1"/>
    <property type="molecule type" value="Genomic_DNA"/>
</dbReference>
<protein>
    <submittedName>
        <fullName evidence="1">Uncharacterized protein</fullName>
    </submittedName>
</protein>
<proteinExistence type="predicted"/>